<organism evidence="1 2">
    <name type="scientific">Lentinula guzmanii</name>
    <dbReference type="NCBI Taxonomy" id="2804957"/>
    <lineage>
        <taxon>Eukaryota</taxon>
        <taxon>Fungi</taxon>
        <taxon>Dikarya</taxon>
        <taxon>Basidiomycota</taxon>
        <taxon>Agaricomycotina</taxon>
        <taxon>Agaricomycetes</taxon>
        <taxon>Agaricomycetidae</taxon>
        <taxon>Agaricales</taxon>
        <taxon>Marasmiineae</taxon>
        <taxon>Omphalotaceae</taxon>
        <taxon>Lentinula</taxon>
    </lineage>
</organism>
<proteinExistence type="predicted"/>
<accession>A0AA38JG45</accession>
<protein>
    <submittedName>
        <fullName evidence="1">Uncharacterized protein</fullName>
    </submittedName>
</protein>
<reference evidence="1" key="2">
    <citation type="journal article" date="2023" name="Proc. Natl. Acad. Sci. U.S.A.">
        <title>A global phylogenomic analysis of the shiitake genus Lentinula.</title>
        <authorList>
            <person name="Sierra-Patev S."/>
            <person name="Min B."/>
            <person name="Naranjo-Ortiz M."/>
            <person name="Looney B."/>
            <person name="Konkel Z."/>
            <person name="Slot J.C."/>
            <person name="Sakamoto Y."/>
            <person name="Steenwyk J.L."/>
            <person name="Rokas A."/>
            <person name="Carro J."/>
            <person name="Camarero S."/>
            <person name="Ferreira P."/>
            <person name="Molpeceres G."/>
            <person name="Ruiz-Duenas F.J."/>
            <person name="Serrano A."/>
            <person name="Henrissat B."/>
            <person name="Drula E."/>
            <person name="Hughes K.W."/>
            <person name="Mata J.L."/>
            <person name="Ishikawa N.K."/>
            <person name="Vargas-Isla R."/>
            <person name="Ushijima S."/>
            <person name="Smith C.A."/>
            <person name="Donoghue J."/>
            <person name="Ahrendt S."/>
            <person name="Andreopoulos W."/>
            <person name="He G."/>
            <person name="LaButti K."/>
            <person name="Lipzen A."/>
            <person name="Ng V."/>
            <person name="Riley R."/>
            <person name="Sandor L."/>
            <person name="Barry K."/>
            <person name="Martinez A.T."/>
            <person name="Xiao Y."/>
            <person name="Gibbons J.G."/>
            <person name="Terashima K."/>
            <person name="Grigoriev I.V."/>
            <person name="Hibbett D."/>
        </authorList>
    </citation>
    <scope>NUCLEOTIDE SEQUENCE</scope>
    <source>
        <strain evidence="1">ET3784</strain>
    </source>
</reference>
<reference evidence="1" key="1">
    <citation type="submission" date="2022-08" db="EMBL/GenBank/DDBJ databases">
        <authorList>
            <consortium name="DOE Joint Genome Institute"/>
            <person name="Min B."/>
            <person name="Sierra-Patev S."/>
            <person name="Naranjo-Ortiz M."/>
            <person name="Looney B."/>
            <person name="Konkel Z."/>
            <person name="Slot J.C."/>
            <person name="Sakamoto Y."/>
            <person name="Steenwyk J.L."/>
            <person name="Rokas A."/>
            <person name="Carro J."/>
            <person name="Camarero S."/>
            <person name="Ferreira P."/>
            <person name="Molpeceres G."/>
            <person name="Ruiz-duenas F.J."/>
            <person name="Serrano A."/>
            <person name="Henrissat B."/>
            <person name="Drula E."/>
            <person name="Hughes K.W."/>
            <person name="Mata J.L."/>
            <person name="Ishikawa N.K."/>
            <person name="Vargas-Isla R."/>
            <person name="Ushijima S."/>
            <person name="Smith C.A."/>
            <person name="Ahrendt S."/>
            <person name="Andreopoulos W."/>
            <person name="He G."/>
            <person name="LaButti K."/>
            <person name="Lipzen A."/>
            <person name="Ng V."/>
            <person name="Riley R."/>
            <person name="Sandor L."/>
            <person name="Barry K."/>
            <person name="Martinez A.T."/>
            <person name="Xiao Y."/>
            <person name="Gibbons J.G."/>
            <person name="Terashima K."/>
            <person name="Hibbett D.S."/>
            <person name="Grigoriev I.V."/>
        </authorList>
    </citation>
    <scope>NUCLEOTIDE SEQUENCE</scope>
    <source>
        <strain evidence="1">ET3784</strain>
    </source>
</reference>
<keyword evidence="2" id="KW-1185">Reference proteome</keyword>
<dbReference type="AlphaFoldDB" id="A0AA38JG45"/>
<gene>
    <name evidence="1" type="ORF">DFJ43DRAFT_960331</name>
</gene>
<dbReference type="Proteomes" id="UP001176059">
    <property type="component" value="Unassembled WGS sequence"/>
</dbReference>
<name>A0AA38JG45_9AGAR</name>
<evidence type="ECO:0000313" key="1">
    <source>
        <dbReference type="EMBL" id="KAJ3720743.1"/>
    </source>
</evidence>
<sequence length="80" mass="8877">QMAWFGRCDSILSTSGESIQLQDVVKEYWVARCAAFKERTIMQSWQKSGICPLNPGTFTEADFAPSIASSTQIQLPSSFP</sequence>
<feature type="non-terminal residue" evidence="1">
    <location>
        <position position="1"/>
    </location>
</feature>
<dbReference type="EMBL" id="JANVFO010000061">
    <property type="protein sequence ID" value="KAJ3720743.1"/>
    <property type="molecule type" value="Genomic_DNA"/>
</dbReference>
<feature type="non-terminal residue" evidence="1">
    <location>
        <position position="80"/>
    </location>
</feature>
<comment type="caution">
    <text evidence="1">The sequence shown here is derived from an EMBL/GenBank/DDBJ whole genome shotgun (WGS) entry which is preliminary data.</text>
</comment>
<evidence type="ECO:0000313" key="2">
    <source>
        <dbReference type="Proteomes" id="UP001176059"/>
    </source>
</evidence>